<evidence type="ECO:0000256" key="8">
    <source>
        <dbReference type="ARBA" id="ARBA00023125"/>
    </source>
</evidence>
<feature type="DNA-binding region" description="H-T-H motif" evidence="12">
    <location>
        <begin position="26"/>
        <end position="46"/>
    </location>
</feature>
<dbReference type="EMBL" id="CP031417">
    <property type="protein sequence ID" value="AXK79854.1"/>
    <property type="molecule type" value="Genomic_DNA"/>
</dbReference>
<dbReference type="KEGG" id="ptaw:DW352_04575"/>
<keyword evidence="5 12" id="KW-0378">Hydrolase</keyword>
<keyword evidence="8 12" id="KW-0238">DNA-binding</keyword>
<comment type="catalytic activity">
    <reaction evidence="12">
        <text>Hydrolysis of Ala-|-Gly bond in repressor LexA.</text>
        <dbReference type="EC" id="3.4.21.88"/>
    </reaction>
</comment>
<organism evidence="16 17">
    <name type="scientific">Pseudolabrys taiwanensis</name>
    <dbReference type="NCBI Taxonomy" id="331696"/>
    <lineage>
        <taxon>Bacteria</taxon>
        <taxon>Pseudomonadati</taxon>
        <taxon>Pseudomonadota</taxon>
        <taxon>Alphaproteobacteria</taxon>
        <taxon>Hyphomicrobiales</taxon>
        <taxon>Xanthobacteraceae</taxon>
        <taxon>Pseudolabrys</taxon>
    </lineage>
</organism>
<dbReference type="PANTHER" id="PTHR33516">
    <property type="entry name" value="LEXA REPRESSOR"/>
    <property type="match status" value="1"/>
</dbReference>
<feature type="site" description="Cleavage; by autolysis" evidence="12">
    <location>
        <begin position="121"/>
        <end position="122"/>
    </location>
</feature>
<evidence type="ECO:0000256" key="2">
    <source>
        <dbReference type="ARBA" id="ARBA00022491"/>
    </source>
</evidence>
<sequence length="235" mass="25954">MLTRKQFELLRFIHERLTEAGVPPSFDEMKDALDLRSKSGIHRLITALEERGFIRRLPNRARAIEVIKLPDSVGHGVGNGRARKFTPSVIEGDLGRVRQVAAEDDTSGRPIAVPVMGRIAAGTPIEAIQTKSHVINMPPDLLSTGEHFALEVRGDSMIEAGILDGDIALIRRSEVADTGDIVVALIDDEEATLKRFRRRGASIALEPANAAYEVRILPPNRVRIQGKLVGLFRRY</sequence>
<dbReference type="PRINTS" id="PR00726">
    <property type="entry name" value="LEXASERPTASE"/>
</dbReference>
<evidence type="ECO:0000256" key="10">
    <source>
        <dbReference type="ARBA" id="ARBA00023204"/>
    </source>
</evidence>
<dbReference type="CDD" id="cd06529">
    <property type="entry name" value="S24_LexA-like"/>
    <property type="match status" value="1"/>
</dbReference>
<dbReference type="RefSeq" id="WP_115688939.1">
    <property type="nucleotide sequence ID" value="NZ_CP031417.1"/>
</dbReference>
<dbReference type="GO" id="GO:0003677">
    <property type="term" value="F:DNA binding"/>
    <property type="evidence" value="ECO:0007669"/>
    <property type="project" value="UniProtKB-UniRule"/>
</dbReference>
<dbReference type="Proteomes" id="UP000254889">
    <property type="component" value="Chromosome"/>
</dbReference>
<keyword evidence="11 12" id="KW-0742">SOS response</keyword>
<dbReference type="SUPFAM" id="SSF51306">
    <property type="entry name" value="LexA/Signal peptidase"/>
    <property type="match status" value="1"/>
</dbReference>
<evidence type="ECO:0000313" key="17">
    <source>
        <dbReference type="Proteomes" id="UP000254889"/>
    </source>
</evidence>
<proteinExistence type="inferred from homology"/>
<feature type="domain" description="LexA repressor DNA-binding" evidence="15">
    <location>
        <begin position="2"/>
        <end position="63"/>
    </location>
</feature>
<reference evidence="16 17" key="1">
    <citation type="submission" date="2018-07" db="EMBL/GenBank/DDBJ databases">
        <authorList>
            <person name="Quirk P.G."/>
            <person name="Krulwich T.A."/>
        </authorList>
    </citation>
    <scope>NUCLEOTIDE SEQUENCE [LARGE SCALE GENOMIC DNA]</scope>
    <source>
        <strain evidence="16 17">CC-BB4</strain>
    </source>
</reference>
<evidence type="ECO:0000259" key="15">
    <source>
        <dbReference type="Pfam" id="PF01726"/>
    </source>
</evidence>
<dbReference type="SUPFAM" id="SSF46785">
    <property type="entry name" value="Winged helix' DNA-binding domain"/>
    <property type="match status" value="1"/>
</dbReference>
<dbReference type="InterPro" id="IPR015927">
    <property type="entry name" value="Peptidase_S24_S26A/B/C"/>
</dbReference>
<keyword evidence="4 12" id="KW-0227">DNA damage</keyword>
<keyword evidence="6 12" id="KW-0068">Autocatalytic cleavage</keyword>
<keyword evidence="3 12" id="KW-0235">DNA replication</keyword>
<dbReference type="HAMAP" id="MF_00015">
    <property type="entry name" value="LexA"/>
    <property type="match status" value="1"/>
</dbReference>
<evidence type="ECO:0000256" key="5">
    <source>
        <dbReference type="ARBA" id="ARBA00022801"/>
    </source>
</evidence>
<dbReference type="InterPro" id="IPR050077">
    <property type="entry name" value="LexA_repressor"/>
</dbReference>
<evidence type="ECO:0000259" key="14">
    <source>
        <dbReference type="Pfam" id="PF00717"/>
    </source>
</evidence>
<dbReference type="InterPro" id="IPR039418">
    <property type="entry name" value="LexA-like"/>
</dbReference>
<evidence type="ECO:0000256" key="11">
    <source>
        <dbReference type="ARBA" id="ARBA00023236"/>
    </source>
</evidence>
<dbReference type="NCBIfam" id="TIGR00498">
    <property type="entry name" value="lexA"/>
    <property type="match status" value="1"/>
</dbReference>
<evidence type="ECO:0000256" key="9">
    <source>
        <dbReference type="ARBA" id="ARBA00023163"/>
    </source>
</evidence>
<dbReference type="InterPro" id="IPR006199">
    <property type="entry name" value="LexA_DNA-bd_dom"/>
</dbReference>
<dbReference type="AlphaFoldDB" id="A0A345ZSF7"/>
<evidence type="ECO:0000256" key="7">
    <source>
        <dbReference type="ARBA" id="ARBA00023015"/>
    </source>
</evidence>
<dbReference type="GO" id="GO:0006260">
    <property type="term" value="P:DNA replication"/>
    <property type="evidence" value="ECO:0007669"/>
    <property type="project" value="UniProtKB-UniRule"/>
</dbReference>
<dbReference type="GO" id="GO:0045892">
    <property type="term" value="P:negative regulation of DNA-templated transcription"/>
    <property type="evidence" value="ECO:0007669"/>
    <property type="project" value="UniProtKB-UniRule"/>
</dbReference>
<feature type="active site" description="For autocatalytic cleavage activity" evidence="12">
    <location>
        <position position="156"/>
    </location>
</feature>
<evidence type="ECO:0000256" key="1">
    <source>
        <dbReference type="ARBA" id="ARBA00007484"/>
    </source>
</evidence>
<gene>
    <name evidence="12" type="primary">lexA</name>
    <name evidence="16" type="ORF">DW352_04575</name>
</gene>
<comment type="subunit">
    <text evidence="12">Homodimer.</text>
</comment>
<keyword evidence="7 12" id="KW-0805">Transcription regulation</keyword>
<dbReference type="Gene3D" id="1.10.10.10">
    <property type="entry name" value="Winged helix-like DNA-binding domain superfamily/Winged helix DNA-binding domain"/>
    <property type="match status" value="1"/>
</dbReference>
<evidence type="ECO:0000313" key="16">
    <source>
        <dbReference type="EMBL" id="AXK79854.1"/>
    </source>
</evidence>
<dbReference type="InterPro" id="IPR036390">
    <property type="entry name" value="WH_DNA-bd_sf"/>
</dbReference>
<dbReference type="GO" id="GO:0004252">
    <property type="term" value="F:serine-type endopeptidase activity"/>
    <property type="evidence" value="ECO:0007669"/>
    <property type="project" value="UniProtKB-UniRule"/>
</dbReference>
<dbReference type="InterPro" id="IPR036388">
    <property type="entry name" value="WH-like_DNA-bd_sf"/>
</dbReference>
<dbReference type="FunFam" id="1.10.10.10:FF:000102">
    <property type="entry name" value="LexA repressor"/>
    <property type="match status" value="1"/>
</dbReference>
<evidence type="ECO:0000256" key="4">
    <source>
        <dbReference type="ARBA" id="ARBA00022763"/>
    </source>
</evidence>
<dbReference type="Pfam" id="PF00717">
    <property type="entry name" value="Peptidase_S24"/>
    <property type="match status" value="1"/>
</dbReference>
<dbReference type="Pfam" id="PF01726">
    <property type="entry name" value="LexA_DNA_bind"/>
    <property type="match status" value="1"/>
</dbReference>
<keyword evidence="2 12" id="KW-0678">Repressor</keyword>
<dbReference type="InterPro" id="IPR036286">
    <property type="entry name" value="LexA/Signal_pep-like_sf"/>
</dbReference>
<dbReference type="InterPro" id="IPR006197">
    <property type="entry name" value="Peptidase_S24_LexA"/>
</dbReference>
<dbReference type="GO" id="GO:0006508">
    <property type="term" value="P:proteolysis"/>
    <property type="evidence" value="ECO:0007669"/>
    <property type="project" value="InterPro"/>
</dbReference>
<protein>
    <recommendedName>
        <fullName evidence="12">LexA repressor</fullName>
        <ecNumber evidence="12">3.4.21.88</ecNumber>
    </recommendedName>
</protein>
<dbReference type="EC" id="3.4.21.88" evidence="12"/>
<dbReference type="FunFam" id="2.10.109.10:FF:000001">
    <property type="entry name" value="LexA repressor"/>
    <property type="match status" value="1"/>
</dbReference>
<evidence type="ECO:0000256" key="13">
    <source>
        <dbReference type="RuleBase" id="RU003991"/>
    </source>
</evidence>
<dbReference type="OrthoDB" id="9802364at2"/>
<dbReference type="PANTHER" id="PTHR33516:SF2">
    <property type="entry name" value="LEXA REPRESSOR-RELATED"/>
    <property type="match status" value="1"/>
</dbReference>
<keyword evidence="17" id="KW-1185">Reference proteome</keyword>
<dbReference type="InterPro" id="IPR006200">
    <property type="entry name" value="LexA"/>
</dbReference>
<feature type="active site" description="For autocatalytic cleavage activity" evidence="12">
    <location>
        <position position="194"/>
    </location>
</feature>
<comment type="function">
    <text evidence="12">Represses a number of genes involved in the response to DNA damage (SOS response), including recA and lexA. In the presence of single-stranded DNA, RecA interacts with LexA causing an autocatalytic cleavage which disrupts the DNA-binding part of LexA, leading to derepression of the SOS regulon and eventually DNA repair.</text>
</comment>
<dbReference type="GO" id="GO:0009432">
    <property type="term" value="P:SOS response"/>
    <property type="evidence" value="ECO:0007669"/>
    <property type="project" value="UniProtKB-UniRule"/>
</dbReference>
<keyword evidence="9 12" id="KW-0804">Transcription</keyword>
<comment type="similarity">
    <text evidence="1 12 13">Belongs to the peptidase S24 family.</text>
</comment>
<keyword evidence="10 12" id="KW-0234">DNA repair</keyword>
<evidence type="ECO:0000256" key="12">
    <source>
        <dbReference type="HAMAP-Rule" id="MF_00015"/>
    </source>
</evidence>
<dbReference type="Gene3D" id="2.10.109.10">
    <property type="entry name" value="Umud Fragment, subunit A"/>
    <property type="match status" value="1"/>
</dbReference>
<feature type="domain" description="Peptidase S24/S26A/S26B/S26C" evidence="14">
    <location>
        <begin position="114"/>
        <end position="229"/>
    </location>
</feature>
<accession>A0A345ZSF7</accession>
<dbReference type="GO" id="GO:0006281">
    <property type="term" value="P:DNA repair"/>
    <property type="evidence" value="ECO:0007669"/>
    <property type="project" value="UniProtKB-UniRule"/>
</dbReference>
<name>A0A345ZSF7_9HYPH</name>
<evidence type="ECO:0000256" key="6">
    <source>
        <dbReference type="ARBA" id="ARBA00022813"/>
    </source>
</evidence>
<evidence type="ECO:0000256" key="3">
    <source>
        <dbReference type="ARBA" id="ARBA00022705"/>
    </source>
</evidence>